<gene>
    <name evidence="1" type="ORF">SDC9_128512</name>
</gene>
<name>A0A645CX22_9ZZZZ</name>
<proteinExistence type="predicted"/>
<reference evidence="1" key="1">
    <citation type="submission" date="2019-08" db="EMBL/GenBank/DDBJ databases">
        <authorList>
            <person name="Kucharzyk K."/>
            <person name="Murdoch R.W."/>
            <person name="Higgins S."/>
            <person name="Loffler F."/>
        </authorList>
    </citation>
    <scope>NUCLEOTIDE SEQUENCE</scope>
</reference>
<accession>A0A645CX22</accession>
<organism evidence="1">
    <name type="scientific">bioreactor metagenome</name>
    <dbReference type="NCBI Taxonomy" id="1076179"/>
    <lineage>
        <taxon>unclassified sequences</taxon>
        <taxon>metagenomes</taxon>
        <taxon>ecological metagenomes</taxon>
    </lineage>
</organism>
<protein>
    <submittedName>
        <fullName evidence="1">Uncharacterized protein</fullName>
    </submittedName>
</protein>
<dbReference type="AlphaFoldDB" id="A0A645CX22"/>
<sequence length="142" mass="15501">MNLFATVEADDHVVHLAVDEIDLFVVQCHAIGSDRKMDDLVELFLQFAPVCNKLLANVPVHQGFAAKEVNLKVLPGSTALHQEIKRALAGFEGHQHTFAVKISCRGEAIATTQVAIVRHMQAHGLDCTAAENLRCGGRFGFK</sequence>
<comment type="caution">
    <text evidence="1">The sequence shown here is derived from an EMBL/GenBank/DDBJ whole genome shotgun (WGS) entry which is preliminary data.</text>
</comment>
<evidence type="ECO:0000313" key="1">
    <source>
        <dbReference type="EMBL" id="MPM81459.1"/>
    </source>
</evidence>
<dbReference type="EMBL" id="VSSQ01030801">
    <property type="protein sequence ID" value="MPM81459.1"/>
    <property type="molecule type" value="Genomic_DNA"/>
</dbReference>